<protein>
    <submittedName>
        <fullName evidence="1">Uncharacterized protein</fullName>
    </submittedName>
</protein>
<name>A0ABQ9X411_9EUKA</name>
<comment type="caution">
    <text evidence="1">The sequence shown here is derived from an EMBL/GenBank/DDBJ whole genome shotgun (WGS) entry which is preliminary data.</text>
</comment>
<accession>A0ABQ9X411</accession>
<sequence length="211" mass="23660">MLNNLVQRCSAKVRQSLVEADLIPQVIPSLNLMSLSLIQADDIHINLMKIIAQSLWLATPEGFTSLKIKEGNEQQAAHEIILQQVVVPSEHCLTFFEKDSSIYWFLYAMINSQRKWNMEGGEDQQMRKDANRMLRMEGIDDVIEAKLRHDKNSCAQSLLVPPSVTCRAFEHHIDDVKRCCADALFGPLSAWAGFEATTTAGRAVDEEGTTG</sequence>
<evidence type="ECO:0000313" key="2">
    <source>
        <dbReference type="Proteomes" id="UP001281761"/>
    </source>
</evidence>
<dbReference type="EMBL" id="JARBJD010000226">
    <property type="protein sequence ID" value="KAK2946516.1"/>
    <property type="molecule type" value="Genomic_DNA"/>
</dbReference>
<keyword evidence="2" id="KW-1185">Reference proteome</keyword>
<reference evidence="1 2" key="1">
    <citation type="journal article" date="2022" name="bioRxiv">
        <title>Genomics of Preaxostyla Flagellates Illuminates Evolutionary Transitions and the Path Towards Mitochondrial Loss.</title>
        <authorList>
            <person name="Novak L.V.F."/>
            <person name="Treitli S.C."/>
            <person name="Pyrih J."/>
            <person name="Halakuc P."/>
            <person name="Pipaliya S.V."/>
            <person name="Vacek V."/>
            <person name="Brzon O."/>
            <person name="Soukal P."/>
            <person name="Eme L."/>
            <person name="Dacks J.B."/>
            <person name="Karnkowska A."/>
            <person name="Elias M."/>
            <person name="Hampl V."/>
        </authorList>
    </citation>
    <scope>NUCLEOTIDE SEQUENCE [LARGE SCALE GENOMIC DNA]</scope>
    <source>
        <strain evidence="1">NAU3</strain>
        <tissue evidence="1">Gut</tissue>
    </source>
</reference>
<evidence type="ECO:0000313" key="1">
    <source>
        <dbReference type="EMBL" id="KAK2946516.1"/>
    </source>
</evidence>
<gene>
    <name evidence="1" type="ORF">BLNAU_18558</name>
</gene>
<organism evidence="1 2">
    <name type="scientific">Blattamonas nauphoetae</name>
    <dbReference type="NCBI Taxonomy" id="2049346"/>
    <lineage>
        <taxon>Eukaryota</taxon>
        <taxon>Metamonada</taxon>
        <taxon>Preaxostyla</taxon>
        <taxon>Oxymonadida</taxon>
        <taxon>Blattamonas</taxon>
    </lineage>
</organism>
<dbReference type="Proteomes" id="UP001281761">
    <property type="component" value="Unassembled WGS sequence"/>
</dbReference>
<proteinExistence type="predicted"/>